<sequence>MLQLLNLQRKYESKELFHGMSPFLVEKAISGSIGEVKSTNFDLATYWSKLDPPIKPNKLETSNHCQPFPFNVNALGILNLFAAGNSHAPFVQKSAMTSLLALLKRGVLIARANTLRSPETCLSGNRKRKLSQRKSKTKYLIRKLLKSKTSATGNSFSSLFKKISATVSTQWDLADISSAANLKPSDSTRILCRPHIGILYSSRALL</sequence>
<keyword evidence="2" id="KW-1185">Reference proteome</keyword>
<dbReference type="OrthoDB" id="6779801at2759"/>
<evidence type="ECO:0000313" key="1">
    <source>
        <dbReference type="EMBL" id="GBN33088.1"/>
    </source>
</evidence>
<organism evidence="1 2">
    <name type="scientific">Araneus ventricosus</name>
    <name type="common">Orbweaver spider</name>
    <name type="synonym">Epeira ventricosa</name>
    <dbReference type="NCBI Taxonomy" id="182803"/>
    <lineage>
        <taxon>Eukaryota</taxon>
        <taxon>Metazoa</taxon>
        <taxon>Ecdysozoa</taxon>
        <taxon>Arthropoda</taxon>
        <taxon>Chelicerata</taxon>
        <taxon>Arachnida</taxon>
        <taxon>Araneae</taxon>
        <taxon>Araneomorphae</taxon>
        <taxon>Entelegynae</taxon>
        <taxon>Araneoidea</taxon>
        <taxon>Araneidae</taxon>
        <taxon>Araneus</taxon>
    </lineage>
</organism>
<comment type="caution">
    <text evidence="1">The sequence shown here is derived from an EMBL/GenBank/DDBJ whole genome shotgun (WGS) entry which is preliminary data.</text>
</comment>
<dbReference type="AlphaFoldDB" id="A0A4Y2N108"/>
<gene>
    <name evidence="1" type="ORF">AVEN_7626_1</name>
</gene>
<protein>
    <submittedName>
        <fullName evidence="1">Uncharacterized protein</fullName>
    </submittedName>
</protein>
<accession>A0A4Y2N108</accession>
<dbReference type="EMBL" id="BGPR01008328">
    <property type="protein sequence ID" value="GBN33088.1"/>
    <property type="molecule type" value="Genomic_DNA"/>
</dbReference>
<reference evidence="1 2" key="1">
    <citation type="journal article" date="2019" name="Sci. Rep.">
        <title>Orb-weaving spider Araneus ventricosus genome elucidates the spidroin gene catalogue.</title>
        <authorList>
            <person name="Kono N."/>
            <person name="Nakamura H."/>
            <person name="Ohtoshi R."/>
            <person name="Moran D.A.P."/>
            <person name="Shinohara A."/>
            <person name="Yoshida Y."/>
            <person name="Fujiwara M."/>
            <person name="Mori M."/>
            <person name="Tomita M."/>
            <person name="Arakawa K."/>
        </authorList>
    </citation>
    <scope>NUCLEOTIDE SEQUENCE [LARGE SCALE GENOMIC DNA]</scope>
</reference>
<name>A0A4Y2N108_ARAVE</name>
<evidence type="ECO:0000313" key="2">
    <source>
        <dbReference type="Proteomes" id="UP000499080"/>
    </source>
</evidence>
<dbReference type="Proteomes" id="UP000499080">
    <property type="component" value="Unassembled WGS sequence"/>
</dbReference>
<proteinExistence type="predicted"/>